<reference evidence="2" key="1">
    <citation type="submission" date="2022-11" db="UniProtKB">
        <authorList>
            <consortium name="WormBaseParasite"/>
        </authorList>
    </citation>
    <scope>IDENTIFICATION</scope>
</reference>
<name>A0AC34FAF4_9BILA</name>
<organism evidence="1 2">
    <name type="scientific">Panagrolaimus sp. ES5</name>
    <dbReference type="NCBI Taxonomy" id="591445"/>
    <lineage>
        <taxon>Eukaryota</taxon>
        <taxon>Metazoa</taxon>
        <taxon>Ecdysozoa</taxon>
        <taxon>Nematoda</taxon>
        <taxon>Chromadorea</taxon>
        <taxon>Rhabditida</taxon>
        <taxon>Tylenchina</taxon>
        <taxon>Panagrolaimomorpha</taxon>
        <taxon>Panagrolaimoidea</taxon>
        <taxon>Panagrolaimidae</taxon>
        <taxon>Panagrolaimus</taxon>
    </lineage>
</organism>
<sequence>MQKFDIVAKFLGETFKLNNLNTCIIFGYVKSDCENGALQSIVNSSICYSFVSEPSEFIEAEISCQSSGGHLASISDGFTNVLLAQYAKKTLVGATDFWIGGQDLGKKDTWIWVDGANFTYTNWAPEEPVELPGFDCLGLTIAKGLWYTYDCYKLKPYVCEIPPTAPLPTAGTQAPRTTTPENVMTTLFIASTIPPSPIPTTTFPDVVISTASDAPETTSTLFFDTTTGKAACPASEINTGPCIENVCPQGQLCINGQCCCYQNC</sequence>
<evidence type="ECO:0000313" key="1">
    <source>
        <dbReference type="Proteomes" id="UP000887579"/>
    </source>
</evidence>
<dbReference type="WBParaSite" id="ES5_v2.g13808.t1">
    <property type="protein sequence ID" value="ES5_v2.g13808.t1"/>
    <property type="gene ID" value="ES5_v2.g13808"/>
</dbReference>
<protein>
    <submittedName>
        <fullName evidence="2">C-type lectin domain-containing protein</fullName>
    </submittedName>
</protein>
<evidence type="ECO:0000313" key="2">
    <source>
        <dbReference type="WBParaSite" id="ES5_v2.g13808.t1"/>
    </source>
</evidence>
<dbReference type="Proteomes" id="UP000887579">
    <property type="component" value="Unplaced"/>
</dbReference>
<proteinExistence type="predicted"/>
<accession>A0AC34FAF4</accession>